<feature type="transmembrane region" description="Helical" evidence="5">
    <location>
        <begin position="173"/>
        <end position="192"/>
    </location>
</feature>
<feature type="transmembrane region" description="Helical" evidence="5">
    <location>
        <begin position="350"/>
        <end position="382"/>
    </location>
</feature>
<evidence type="ECO:0000256" key="2">
    <source>
        <dbReference type="ARBA" id="ARBA00022692"/>
    </source>
</evidence>
<feature type="transmembrane region" description="Helical" evidence="5">
    <location>
        <begin position="143"/>
        <end position="161"/>
    </location>
</feature>
<dbReference type="GO" id="GO:0016020">
    <property type="term" value="C:membrane"/>
    <property type="evidence" value="ECO:0007669"/>
    <property type="project" value="UniProtKB-SubCell"/>
</dbReference>
<accession>A0A8G2FCV0</accession>
<dbReference type="PANTHER" id="PTHR43310">
    <property type="entry name" value="SULFATE TRANSPORTER YBAR-RELATED"/>
    <property type="match status" value="1"/>
</dbReference>
<evidence type="ECO:0000259" key="6">
    <source>
        <dbReference type="PROSITE" id="PS50801"/>
    </source>
</evidence>
<keyword evidence="2 5" id="KW-0812">Transmembrane</keyword>
<dbReference type="Pfam" id="PF00916">
    <property type="entry name" value="Sulfate_transp"/>
    <property type="match status" value="1"/>
</dbReference>
<gene>
    <name evidence="7" type="ORF">SAMN05421828_10624</name>
</gene>
<feature type="transmembrane region" description="Helical" evidence="5">
    <location>
        <begin position="89"/>
        <end position="107"/>
    </location>
</feature>
<feature type="domain" description="STAS" evidence="6">
    <location>
        <begin position="390"/>
        <end position="493"/>
    </location>
</feature>
<dbReference type="OrthoDB" id="9771198at2"/>
<dbReference type="InterPro" id="IPR052706">
    <property type="entry name" value="Membrane-Transporter-like"/>
</dbReference>
<keyword evidence="8" id="KW-1185">Reference proteome</keyword>
<evidence type="ECO:0000313" key="8">
    <source>
        <dbReference type="Proteomes" id="UP000186308"/>
    </source>
</evidence>
<dbReference type="InterPro" id="IPR036513">
    <property type="entry name" value="STAS_dom_sf"/>
</dbReference>
<dbReference type="CDD" id="cd07042">
    <property type="entry name" value="STAS_SulP_like_sulfate_transporter"/>
    <property type="match status" value="1"/>
</dbReference>
<dbReference type="PROSITE" id="PS50801">
    <property type="entry name" value="STAS"/>
    <property type="match status" value="1"/>
</dbReference>
<name>A0A8G2FCV0_ACIRU</name>
<feature type="transmembrane region" description="Helical" evidence="5">
    <location>
        <begin position="293"/>
        <end position="313"/>
    </location>
</feature>
<keyword evidence="4 5" id="KW-0472">Membrane</keyword>
<dbReference type="AlphaFoldDB" id="A0A8G2FCV0"/>
<dbReference type="Gene3D" id="3.30.750.24">
    <property type="entry name" value="STAS domain"/>
    <property type="match status" value="1"/>
</dbReference>
<dbReference type="EMBL" id="FTNE01000006">
    <property type="protein sequence ID" value="SIQ53899.1"/>
    <property type="molecule type" value="Genomic_DNA"/>
</dbReference>
<dbReference type="InterPro" id="IPR002645">
    <property type="entry name" value="STAS_dom"/>
</dbReference>
<comment type="subcellular location">
    <subcellularLocation>
        <location evidence="1">Membrane</location>
        <topology evidence="1">Multi-pass membrane protein</topology>
    </subcellularLocation>
</comment>
<feature type="transmembrane region" description="Helical" evidence="5">
    <location>
        <begin position="66"/>
        <end position="83"/>
    </location>
</feature>
<dbReference type="SUPFAM" id="SSF52091">
    <property type="entry name" value="SpoIIaa-like"/>
    <property type="match status" value="1"/>
</dbReference>
<evidence type="ECO:0000313" key="7">
    <source>
        <dbReference type="EMBL" id="SIQ53899.1"/>
    </source>
</evidence>
<sequence>MSLSRIRTEWFGNVRGDLLAGMVVALALIPEAIAFSIIAGVSPVVGLDASFCIAIVIAFAGGRPGMISAATGSVALLMVLLVRHYGVQYLFAATILTGIFQIAFGMMRLAVLMRFVSRSVITGFENALGILIFMAQLPQLINVTWQTYAMVAVGLVILYGLPRFTRVVPSPLVAILVLTLAAVFFHIPVRTVGDMGQLPDGLPHLLIPNVPFTWHTLMIVLPFSVSMALVGILESMMTTSIVDDLTDTPSNRNRENMGLGLANIVTGFLGGMAGCAMIGQSVINIKSGGRGRLSTLFAGVFLLILIVVLGPWLRVIPMAALVAVMIMVSIGTFNWRSLRNLRTYPKSSSVVMLATVGIVVATNNLAAGVGAGVVLSAVFFAFKVAQLVRIDGELAEDGTLRVYRVTGQVFFASTVTFANAFDLKEAVERVRIDLTHAHFWDISAVESLDKVVLKLRRNGTMVEVIGLNEASATIVDRLAVHDKPDALALLDHG</sequence>
<evidence type="ECO:0000256" key="4">
    <source>
        <dbReference type="ARBA" id="ARBA00023136"/>
    </source>
</evidence>
<dbReference type="InterPro" id="IPR011547">
    <property type="entry name" value="SLC26A/SulP_dom"/>
</dbReference>
<dbReference type="PANTHER" id="PTHR43310:SF1">
    <property type="entry name" value="SULFATE TRANSPORTER YBAR-RELATED"/>
    <property type="match status" value="1"/>
</dbReference>
<comment type="caution">
    <text evidence="7">The sequence shown here is derived from an EMBL/GenBank/DDBJ whole genome shotgun (WGS) entry which is preliminary data.</text>
</comment>
<dbReference type="Proteomes" id="UP000186308">
    <property type="component" value="Unassembled WGS sequence"/>
</dbReference>
<reference evidence="7 8" key="1">
    <citation type="submission" date="2017-01" db="EMBL/GenBank/DDBJ databases">
        <authorList>
            <person name="Varghese N."/>
            <person name="Submissions S."/>
        </authorList>
    </citation>
    <scope>NUCLEOTIDE SEQUENCE [LARGE SCALE GENOMIC DNA]</scope>
    <source>
        <strain evidence="7 8">ATCC 35905</strain>
    </source>
</reference>
<keyword evidence="3 5" id="KW-1133">Transmembrane helix</keyword>
<evidence type="ECO:0000256" key="3">
    <source>
        <dbReference type="ARBA" id="ARBA00022989"/>
    </source>
</evidence>
<protein>
    <submittedName>
        <fullName evidence="7">Sulfate permease, SulP family</fullName>
    </submittedName>
</protein>
<proteinExistence type="predicted"/>
<dbReference type="RefSeq" id="WP_029312306.1">
    <property type="nucleotide sequence ID" value="NZ_FTNE01000006.1"/>
</dbReference>
<evidence type="ECO:0000256" key="1">
    <source>
        <dbReference type="ARBA" id="ARBA00004141"/>
    </source>
</evidence>
<evidence type="ECO:0000256" key="5">
    <source>
        <dbReference type="SAM" id="Phobius"/>
    </source>
</evidence>
<feature type="transmembrane region" description="Helical" evidence="5">
    <location>
        <begin position="319"/>
        <end position="338"/>
    </location>
</feature>
<dbReference type="Pfam" id="PF01740">
    <property type="entry name" value="STAS"/>
    <property type="match status" value="1"/>
</dbReference>
<organism evidence="7 8">
    <name type="scientific">Acidiphilium rubrum</name>
    <dbReference type="NCBI Taxonomy" id="526"/>
    <lineage>
        <taxon>Bacteria</taxon>
        <taxon>Pseudomonadati</taxon>
        <taxon>Pseudomonadota</taxon>
        <taxon>Alphaproteobacteria</taxon>
        <taxon>Acetobacterales</taxon>
        <taxon>Acidocellaceae</taxon>
        <taxon>Acidiphilium</taxon>
    </lineage>
</organism>
<feature type="transmembrane region" description="Helical" evidence="5">
    <location>
        <begin position="212"/>
        <end position="233"/>
    </location>
</feature>